<feature type="compositionally biased region" description="Basic and acidic residues" evidence="1">
    <location>
        <begin position="78"/>
        <end position="91"/>
    </location>
</feature>
<gene>
    <name evidence="2" type="ORF">Adt_45299</name>
</gene>
<protein>
    <submittedName>
        <fullName evidence="2">Uncharacterized protein</fullName>
    </submittedName>
</protein>
<accession>A0ABD1PE26</accession>
<dbReference type="AlphaFoldDB" id="A0ABD1PE26"/>
<comment type="caution">
    <text evidence="2">The sequence shown here is derived from an EMBL/GenBank/DDBJ whole genome shotgun (WGS) entry which is preliminary data.</text>
</comment>
<dbReference type="Proteomes" id="UP001604336">
    <property type="component" value="Unassembled WGS sequence"/>
</dbReference>
<reference evidence="3" key="1">
    <citation type="submission" date="2024-07" db="EMBL/GenBank/DDBJ databases">
        <title>Two chromosome-level genome assemblies of Korean endemic species Abeliophyllum distichum and Forsythia ovata (Oleaceae).</title>
        <authorList>
            <person name="Jang H."/>
        </authorList>
    </citation>
    <scope>NUCLEOTIDE SEQUENCE [LARGE SCALE GENOMIC DNA]</scope>
</reference>
<evidence type="ECO:0000313" key="2">
    <source>
        <dbReference type="EMBL" id="KAL2461879.1"/>
    </source>
</evidence>
<dbReference type="EMBL" id="JBFOLK010000014">
    <property type="protein sequence ID" value="KAL2461879.1"/>
    <property type="molecule type" value="Genomic_DNA"/>
</dbReference>
<sequence>MQAIQEKEKTLQDYLTHFSRATLGIKDLQMSAVVTTIMNGTQNRSFKMSLSKNSPESIQELLRKGDIYIDAEEAERVTKSLHEGGEPETNKRKFHNNQRVRDDKEK</sequence>
<name>A0ABD1PE26_9LAMI</name>
<feature type="region of interest" description="Disordered" evidence="1">
    <location>
        <begin position="78"/>
        <end position="106"/>
    </location>
</feature>
<evidence type="ECO:0000256" key="1">
    <source>
        <dbReference type="SAM" id="MobiDB-lite"/>
    </source>
</evidence>
<organism evidence="2 3">
    <name type="scientific">Abeliophyllum distichum</name>
    <dbReference type="NCBI Taxonomy" id="126358"/>
    <lineage>
        <taxon>Eukaryota</taxon>
        <taxon>Viridiplantae</taxon>
        <taxon>Streptophyta</taxon>
        <taxon>Embryophyta</taxon>
        <taxon>Tracheophyta</taxon>
        <taxon>Spermatophyta</taxon>
        <taxon>Magnoliopsida</taxon>
        <taxon>eudicotyledons</taxon>
        <taxon>Gunneridae</taxon>
        <taxon>Pentapetalae</taxon>
        <taxon>asterids</taxon>
        <taxon>lamiids</taxon>
        <taxon>Lamiales</taxon>
        <taxon>Oleaceae</taxon>
        <taxon>Forsythieae</taxon>
        <taxon>Abeliophyllum</taxon>
    </lineage>
</organism>
<evidence type="ECO:0000313" key="3">
    <source>
        <dbReference type="Proteomes" id="UP001604336"/>
    </source>
</evidence>
<keyword evidence="3" id="KW-1185">Reference proteome</keyword>
<proteinExistence type="predicted"/>